<protein>
    <submittedName>
        <fullName evidence="5">Flavodoxin family protein</fullName>
    </submittedName>
    <submittedName>
        <fullName evidence="4">Multimeric flavodoxin WrbA family protein</fullName>
    </submittedName>
</protein>
<keyword evidence="1" id="KW-0285">Flavoprotein</keyword>
<evidence type="ECO:0000313" key="5">
    <source>
        <dbReference type="EMBL" id="RGM07076.1"/>
    </source>
</evidence>
<dbReference type="RefSeq" id="WP_055656332.1">
    <property type="nucleotide sequence ID" value="NZ_CABIXC010000007.1"/>
</dbReference>
<reference evidence="5 7" key="2">
    <citation type="submission" date="2018-08" db="EMBL/GenBank/DDBJ databases">
        <title>A genome reference for cultivated species of the human gut microbiota.</title>
        <authorList>
            <person name="Zou Y."/>
            <person name="Xue W."/>
            <person name="Luo G."/>
        </authorList>
    </citation>
    <scope>NUCLEOTIDE SEQUENCE [LARGE SCALE GENOMIC DNA]</scope>
    <source>
        <strain evidence="5 7">TF05-11AC</strain>
    </source>
</reference>
<dbReference type="Gene3D" id="3.40.50.360">
    <property type="match status" value="1"/>
</dbReference>
<evidence type="ECO:0000313" key="6">
    <source>
        <dbReference type="Proteomes" id="UP000095651"/>
    </source>
</evidence>
<proteinExistence type="predicted"/>
<dbReference type="EMBL" id="CYZE01000007">
    <property type="protein sequence ID" value="CUO49511.1"/>
    <property type="molecule type" value="Genomic_DNA"/>
</dbReference>
<evidence type="ECO:0000313" key="4">
    <source>
        <dbReference type="EMBL" id="CUO49511.1"/>
    </source>
</evidence>
<dbReference type="Proteomes" id="UP000261257">
    <property type="component" value="Unassembled WGS sequence"/>
</dbReference>
<reference evidence="4 6" key="1">
    <citation type="submission" date="2015-09" db="EMBL/GenBank/DDBJ databases">
        <authorList>
            <consortium name="Pathogen Informatics"/>
        </authorList>
    </citation>
    <scope>NUCLEOTIDE SEQUENCE [LARGE SCALE GENOMIC DNA]</scope>
    <source>
        <strain evidence="4 6">2789STDY5608850</strain>
    </source>
</reference>
<dbReference type="InterPro" id="IPR029039">
    <property type="entry name" value="Flavoprotein-like_sf"/>
</dbReference>
<dbReference type="EMBL" id="QSSQ01000004">
    <property type="protein sequence ID" value="RGM07076.1"/>
    <property type="molecule type" value="Genomic_DNA"/>
</dbReference>
<evidence type="ECO:0000259" key="3">
    <source>
        <dbReference type="Pfam" id="PF03358"/>
    </source>
</evidence>
<dbReference type="SUPFAM" id="SSF52218">
    <property type="entry name" value="Flavoproteins"/>
    <property type="match status" value="1"/>
</dbReference>
<dbReference type="PANTHER" id="PTHR43278">
    <property type="entry name" value="NAD(P)H-DEPENDENT FMN-CONTAINING OXIDOREDUCTASE YWQN-RELATED"/>
    <property type="match status" value="1"/>
</dbReference>
<dbReference type="InterPro" id="IPR005025">
    <property type="entry name" value="FMN_Rdtase-like_dom"/>
</dbReference>
<dbReference type="PANTHER" id="PTHR43278:SF4">
    <property type="entry name" value="NAD(P)H-DEPENDENT FMN-CONTAINING OXIDOREDUCTASE YWQN-RELATED"/>
    <property type="match status" value="1"/>
</dbReference>
<gene>
    <name evidence="5" type="ORF">DXC39_08415</name>
    <name evidence="4" type="ORF">ERS852407_02995</name>
</gene>
<keyword evidence="2" id="KW-0288">FMN</keyword>
<evidence type="ECO:0000313" key="7">
    <source>
        <dbReference type="Proteomes" id="UP000261257"/>
    </source>
</evidence>
<dbReference type="Proteomes" id="UP000095651">
    <property type="component" value="Unassembled WGS sequence"/>
</dbReference>
<evidence type="ECO:0000256" key="2">
    <source>
        <dbReference type="ARBA" id="ARBA00022643"/>
    </source>
</evidence>
<feature type="domain" description="NADPH-dependent FMN reductase-like" evidence="3">
    <location>
        <begin position="1"/>
        <end position="150"/>
    </location>
</feature>
<sequence>MKIMLVNGSPHENGSTARALKEAQSVFKKHEIAATIFWIGIEPIAGCTACKTCQSTGRCYQKDQVNAFLEKAEDTDGFVFASPVYFAGITGPLKCFMDRVFYCGVFSGKPAAAIVSCRRGGASTAFDQINKYFQIRNMPVVSSQYWNLIHGNGNRPDETEMDLEGLQTIRTMAENMVWLLKSLKAGGYELPQYEKRVRTDFIRGREI</sequence>
<organism evidence="4 6">
    <name type="scientific">Hungatella hathewayi</name>
    <dbReference type="NCBI Taxonomy" id="154046"/>
    <lineage>
        <taxon>Bacteria</taxon>
        <taxon>Bacillati</taxon>
        <taxon>Bacillota</taxon>
        <taxon>Clostridia</taxon>
        <taxon>Lachnospirales</taxon>
        <taxon>Lachnospiraceae</taxon>
        <taxon>Hungatella</taxon>
    </lineage>
</organism>
<dbReference type="Pfam" id="PF03358">
    <property type="entry name" value="FMN_red"/>
    <property type="match status" value="1"/>
</dbReference>
<evidence type="ECO:0000256" key="1">
    <source>
        <dbReference type="ARBA" id="ARBA00022630"/>
    </source>
</evidence>
<name>A0A174FIH6_9FIRM</name>
<accession>A0A174FIH6</accession>
<dbReference type="GO" id="GO:0016491">
    <property type="term" value="F:oxidoreductase activity"/>
    <property type="evidence" value="ECO:0007669"/>
    <property type="project" value="InterPro"/>
</dbReference>
<dbReference type="InterPro" id="IPR051796">
    <property type="entry name" value="ISF_SsuE-like"/>
</dbReference>
<dbReference type="AlphaFoldDB" id="A0A174FIH6"/>